<accession>A0ABQ0EYZ7</accession>
<reference evidence="1 2" key="1">
    <citation type="submission" date="2024-08" db="EMBL/GenBank/DDBJ databases">
        <title>The draft genome of Apodemus speciosus.</title>
        <authorList>
            <person name="Nabeshima K."/>
            <person name="Suzuki S."/>
            <person name="Onuma M."/>
        </authorList>
    </citation>
    <scope>NUCLEOTIDE SEQUENCE [LARGE SCALE GENOMIC DNA]</scope>
    <source>
        <strain evidence="1">IB14-021</strain>
    </source>
</reference>
<comment type="caution">
    <text evidence="1">The sequence shown here is derived from an EMBL/GenBank/DDBJ whole genome shotgun (WGS) entry which is preliminary data.</text>
</comment>
<dbReference type="EMBL" id="BAAFST010000007">
    <property type="protein sequence ID" value="GAB1292266.1"/>
    <property type="molecule type" value="Genomic_DNA"/>
</dbReference>
<keyword evidence="2" id="KW-1185">Reference proteome</keyword>
<organism evidence="1 2">
    <name type="scientific">Apodemus speciosus</name>
    <name type="common">Large Japanese field mouse</name>
    <dbReference type="NCBI Taxonomy" id="105296"/>
    <lineage>
        <taxon>Eukaryota</taxon>
        <taxon>Metazoa</taxon>
        <taxon>Chordata</taxon>
        <taxon>Craniata</taxon>
        <taxon>Vertebrata</taxon>
        <taxon>Euteleostomi</taxon>
        <taxon>Mammalia</taxon>
        <taxon>Eutheria</taxon>
        <taxon>Euarchontoglires</taxon>
        <taxon>Glires</taxon>
        <taxon>Rodentia</taxon>
        <taxon>Myomorpha</taxon>
        <taxon>Muroidea</taxon>
        <taxon>Muridae</taxon>
        <taxon>Murinae</taxon>
        <taxon>Apodemus</taxon>
    </lineage>
</organism>
<proteinExistence type="predicted"/>
<evidence type="ECO:0000313" key="1">
    <source>
        <dbReference type="EMBL" id="GAB1292266.1"/>
    </source>
</evidence>
<protein>
    <submittedName>
        <fullName evidence="1">Importin subunit alpha-8</fullName>
    </submittedName>
</protein>
<sequence>MLKEEMQDSELETGSISPCVFQEELRHSENYPRRQQTSRNQRLDELFGPGGRIAQGSGSLRLHKGLGMLRELAERLQHTSIDGLLGLLVCSCGNTARSAERVCQGIEVLVGHKFYEPVQDPYGYMTVLIASFGENEVGHFDWYLKNQVIGELTDIYFL</sequence>
<dbReference type="Proteomes" id="UP001623349">
    <property type="component" value="Unassembled WGS sequence"/>
</dbReference>
<name>A0ABQ0EYZ7_APOSI</name>
<evidence type="ECO:0000313" key="2">
    <source>
        <dbReference type="Proteomes" id="UP001623349"/>
    </source>
</evidence>
<gene>
    <name evidence="1" type="ORF">APTSU1_000749700</name>
</gene>